<sequence length="85" mass="10049">MELMFAETIKRDQKLENTDIVKLSDDYYMIVKEIEGYIARNFKGWTGATGHHPTLESLLDSLYGLRWDPKIFSHKDYHLELKKSE</sequence>
<proteinExistence type="predicted"/>
<organism evidence="1 2">
    <name type="scientific">Bacillus stercoris</name>
    <dbReference type="NCBI Taxonomy" id="2054641"/>
    <lineage>
        <taxon>Bacteria</taxon>
        <taxon>Bacillati</taxon>
        <taxon>Bacillota</taxon>
        <taxon>Bacilli</taxon>
        <taxon>Bacillales</taxon>
        <taxon>Bacillaceae</taxon>
        <taxon>Bacillus</taxon>
    </lineage>
</organism>
<gene>
    <name evidence="1" type="ORF">RAQ16_01055</name>
</gene>
<keyword evidence="2" id="KW-1185">Reference proteome</keyword>
<comment type="caution">
    <text evidence="1">The sequence shown here is derived from an EMBL/GenBank/DDBJ whole genome shotgun (WGS) entry which is preliminary data.</text>
</comment>
<dbReference type="Proteomes" id="UP001177898">
    <property type="component" value="Unassembled WGS sequence"/>
</dbReference>
<reference evidence="1" key="1">
    <citation type="submission" date="2023-08" db="EMBL/GenBank/DDBJ databases">
        <title>Functional annotation and safety assessment of Bacillus stercoris.</title>
        <authorList>
            <person name="Pandit N.T."/>
            <person name="Ahir S.V."/>
            <person name="Chauhan D.A."/>
            <person name="Bose A."/>
            <person name="Dunlap C."/>
            <person name="Doshi J.A."/>
        </authorList>
    </citation>
    <scope>NUCLEOTIDE SEQUENCE</scope>
    <source>
        <strain evidence="1">ZBMF30</strain>
    </source>
</reference>
<evidence type="ECO:0000313" key="2">
    <source>
        <dbReference type="Proteomes" id="UP001177898"/>
    </source>
</evidence>
<name>A0ABU0V251_9BACI</name>
<dbReference type="RefSeq" id="WP_306644817.1">
    <property type="nucleotide sequence ID" value="NZ_JAVCYS010000002.1"/>
</dbReference>
<protein>
    <submittedName>
        <fullName evidence="1">Uncharacterized protein</fullName>
    </submittedName>
</protein>
<accession>A0ABU0V251</accession>
<dbReference type="EMBL" id="JAVCYS010000002">
    <property type="protein sequence ID" value="MDQ1850989.1"/>
    <property type="molecule type" value="Genomic_DNA"/>
</dbReference>
<evidence type="ECO:0000313" key="1">
    <source>
        <dbReference type="EMBL" id="MDQ1850989.1"/>
    </source>
</evidence>